<dbReference type="InterPro" id="IPR027417">
    <property type="entry name" value="P-loop_NTPase"/>
</dbReference>
<dbReference type="EMBL" id="UOEU01000532">
    <property type="protein sequence ID" value="VAW34347.1"/>
    <property type="molecule type" value="Genomic_DNA"/>
</dbReference>
<dbReference type="Pfam" id="PF19960">
    <property type="entry name" value="EAD7"/>
    <property type="match status" value="1"/>
</dbReference>
<dbReference type="AlphaFoldDB" id="A0A3B0V8C1"/>
<feature type="non-terminal residue" evidence="3">
    <location>
        <position position="1"/>
    </location>
</feature>
<organism evidence="3">
    <name type="scientific">hydrothermal vent metagenome</name>
    <dbReference type="NCBI Taxonomy" id="652676"/>
    <lineage>
        <taxon>unclassified sequences</taxon>
        <taxon>metagenomes</taxon>
        <taxon>ecological metagenomes</taxon>
    </lineage>
</organism>
<name>A0A3B0V8C1_9ZZZZ</name>
<protein>
    <submittedName>
        <fullName evidence="3">Uncharacterized protein</fullName>
    </submittedName>
</protein>
<proteinExistence type="predicted"/>
<reference evidence="3" key="1">
    <citation type="submission" date="2018-06" db="EMBL/GenBank/DDBJ databases">
        <authorList>
            <person name="Zhirakovskaya E."/>
        </authorList>
    </citation>
    <scope>NUCLEOTIDE SEQUENCE</scope>
</reference>
<dbReference type="SUPFAM" id="SSF52540">
    <property type="entry name" value="P-loop containing nucleoside triphosphate hydrolases"/>
    <property type="match status" value="1"/>
</dbReference>
<evidence type="ECO:0000313" key="3">
    <source>
        <dbReference type="EMBL" id="VAW34347.1"/>
    </source>
</evidence>
<dbReference type="InterPro" id="IPR049945">
    <property type="entry name" value="AAA_22"/>
</dbReference>
<sequence>KTQPHTLILYGQRRMGKTSTLYQLVGGKRGQTIREYPGHPIFPVYIDLQRLAGCDMPEFFARLSQDIVRNLHKRNIRVVPRETWSSNGTLFSEFDAFLDQIEELLPENGLLVLIIDELEQLQESVERGRLSADIFPYLRSLMQHRTRITFILAGTNQLVEDYWSIIFHVGISREIDSLSREETETLIREPVAPMIQYDDLAVDRIWLTTRGHPYFSQLICHRLVSATNLEGRRSKLITIEDVRETINLVIEEDDSHLQHLWNESTAVEQFVMASLAGTHDIGEASVSRAEISARLRETAYGEDAINIGLRQLEVRRLLIRTPVERQIQRRLAQPNGWHPTLISKDYTYAISFDLLRTLCFDLGMDFESLPGQSKPAKAREMVNYWRNRRDVAKLTEAIRVERGNII</sequence>
<feature type="domain" description="Effector-associated" evidence="2">
    <location>
        <begin position="354"/>
        <end position="402"/>
    </location>
</feature>
<evidence type="ECO:0000259" key="1">
    <source>
        <dbReference type="Pfam" id="PF13401"/>
    </source>
</evidence>
<accession>A0A3B0V8C1</accession>
<dbReference type="InterPro" id="IPR045435">
    <property type="entry name" value="EAD7"/>
</dbReference>
<dbReference type="PANTHER" id="PTHR34301:SF8">
    <property type="entry name" value="ATPASE DOMAIN-CONTAINING PROTEIN"/>
    <property type="match status" value="1"/>
</dbReference>
<dbReference type="Gene3D" id="3.40.50.300">
    <property type="entry name" value="P-loop containing nucleotide triphosphate hydrolases"/>
    <property type="match status" value="1"/>
</dbReference>
<evidence type="ECO:0000259" key="2">
    <source>
        <dbReference type="Pfam" id="PF19960"/>
    </source>
</evidence>
<dbReference type="Pfam" id="PF13401">
    <property type="entry name" value="AAA_22"/>
    <property type="match status" value="1"/>
</dbReference>
<dbReference type="PANTHER" id="PTHR34301">
    <property type="entry name" value="DNA-BINDING PROTEIN-RELATED"/>
    <property type="match status" value="1"/>
</dbReference>
<gene>
    <name evidence="3" type="ORF">MNBD_CHLOROFLEXI01-4715</name>
</gene>
<dbReference type="GO" id="GO:0016887">
    <property type="term" value="F:ATP hydrolysis activity"/>
    <property type="evidence" value="ECO:0007669"/>
    <property type="project" value="InterPro"/>
</dbReference>
<feature type="domain" description="ORC1/DEAH AAA+ ATPase" evidence="1">
    <location>
        <begin position="6"/>
        <end position="158"/>
    </location>
</feature>